<evidence type="ECO:0000313" key="6">
    <source>
        <dbReference type="EMBL" id="MEN5377464.1"/>
    </source>
</evidence>
<evidence type="ECO:0000256" key="1">
    <source>
        <dbReference type="ARBA" id="ARBA00007401"/>
    </source>
</evidence>
<dbReference type="Gene3D" id="2.60.120.260">
    <property type="entry name" value="Galactose-binding domain-like"/>
    <property type="match status" value="1"/>
</dbReference>
<evidence type="ECO:0000313" key="7">
    <source>
        <dbReference type="Proteomes" id="UP001409291"/>
    </source>
</evidence>
<dbReference type="InterPro" id="IPR008979">
    <property type="entry name" value="Galactose-bd-like_sf"/>
</dbReference>
<feature type="domain" description="Glycoside hydrolase family 2 catalytic" evidence="5">
    <location>
        <begin position="334"/>
        <end position="617"/>
    </location>
</feature>
<dbReference type="InterPro" id="IPR017853">
    <property type="entry name" value="GH"/>
</dbReference>
<dbReference type="InterPro" id="IPR013783">
    <property type="entry name" value="Ig-like_fold"/>
</dbReference>
<accession>A0ABV0BSF4</accession>
<dbReference type="PRINTS" id="PR00132">
    <property type="entry name" value="GLHYDRLASE2"/>
</dbReference>
<dbReference type="InterPro" id="IPR051913">
    <property type="entry name" value="GH2_Domain-Containing"/>
</dbReference>
<sequence>MNFKAIVTLFFLTILTSVSFSREVISFNQNWAFKKGPFTTDLLQYGNVFSGTWQSIAVPHTWNSKDMQVRNDRFTSNEKFYVGDAYYRKTFIPESSWNGKRIFVKFEGVNTNTEVYINNSPLPAKKEKGNVVYDASAINGNYQIVGRHQGGYSAFVLELTNMLKFGVENEILVKVNNEATPQVIPVNHTLFPMYGGIYRPVELIVTDKINIAVSDYASSGVYISQKDINKKSASINLKVKLENKNHDARDLQVVSTIFEQNGAVKAKNIKKYRLLPQGRQEVMQDFNLTNPHLWQGLEDPYLYKVVTQLVDGNTVLDEVIQPLGLRKFELRTGEGFFLNDIKYPMYGVTRHQDRWGKGSALSNADHDEDLAIIKEIGATTIRLAHYQQSAYFYEKCDSIGFIVWAEIPFVNRVTTLEEANAKQQLTELIRQNYNHPSIYTWGLHNEVYTPNAYTIELTTKLNDLAKTEDPYRYTVQVSGYNVINHAVNNNADIQGINHYFGWYNGVIRDVDKWADQISKDFKDYKIIFSEYGAEANPSHQQEVVGDVGNQWANPAFFPEEFSTKFHEIHWGTIKRHPIFLASYLWNTFDFATPITALNVEPRNYKGLVTFDRKLKKDPFYWYKANWSKEPVLYLTQRRVIERVNEITPVTVYSNLGTPTLLVNGVEEKNFVIGETDVHYIFQNVKLKEGDNIIQVKASSKGQQFEDKITWHYLKDNPKAISKDGPKSNKNEHIGL</sequence>
<comment type="similarity">
    <text evidence="1">Belongs to the glycosyl hydrolase 2 family.</text>
</comment>
<dbReference type="SUPFAM" id="SSF51445">
    <property type="entry name" value="(Trans)glycosidases"/>
    <property type="match status" value="1"/>
</dbReference>
<dbReference type="Pfam" id="PF00703">
    <property type="entry name" value="Glyco_hydro_2"/>
    <property type="match status" value="1"/>
</dbReference>
<reference evidence="6 7" key="1">
    <citation type="submission" date="2024-04" db="EMBL/GenBank/DDBJ databases">
        <title>WGS of bacteria from Torrens River.</title>
        <authorList>
            <person name="Wyrsch E.R."/>
            <person name="Drigo B."/>
        </authorList>
    </citation>
    <scope>NUCLEOTIDE SEQUENCE [LARGE SCALE GENOMIC DNA]</scope>
    <source>
        <strain evidence="6 7">TWI391</strain>
    </source>
</reference>
<evidence type="ECO:0000256" key="2">
    <source>
        <dbReference type="ARBA" id="ARBA00022801"/>
    </source>
</evidence>
<dbReference type="InterPro" id="IPR006102">
    <property type="entry name" value="Ig-like_GH2"/>
</dbReference>
<evidence type="ECO:0000259" key="5">
    <source>
        <dbReference type="Pfam" id="PF02836"/>
    </source>
</evidence>
<dbReference type="SUPFAM" id="SSF49785">
    <property type="entry name" value="Galactose-binding domain-like"/>
    <property type="match status" value="1"/>
</dbReference>
<dbReference type="PANTHER" id="PTHR42732">
    <property type="entry name" value="BETA-GALACTOSIDASE"/>
    <property type="match status" value="1"/>
</dbReference>
<feature type="domain" description="Glycoside hydrolase family 2 immunoglobulin-like beta-sandwich" evidence="4">
    <location>
        <begin position="221"/>
        <end position="326"/>
    </location>
</feature>
<proteinExistence type="inferred from homology"/>
<protein>
    <submittedName>
        <fullName evidence="6">Glycoside hydrolase family 2 TIM barrel-domain containing protein</fullName>
    </submittedName>
</protein>
<dbReference type="SUPFAM" id="SSF49303">
    <property type="entry name" value="beta-Galactosidase/glucuronidase domain"/>
    <property type="match status" value="1"/>
</dbReference>
<keyword evidence="7" id="KW-1185">Reference proteome</keyword>
<dbReference type="Gene3D" id="2.60.40.10">
    <property type="entry name" value="Immunoglobulins"/>
    <property type="match status" value="2"/>
</dbReference>
<dbReference type="Proteomes" id="UP001409291">
    <property type="component" value="Unassembled WGS sequence"/>
</dbReference>
<dbReference type="InterPro" id="IPR006103">
    <property type="entry name" value="Glyco_hydro_2_cat"/>
</dbReference>
<evidence type="ECO:0000259" key="4">
    <source>
        <dbReference type="Pfam" id="PF00703"/>
    </source>
</evidence>
<keyword evidence="2 6" id="KW-0378">Hydrolase</keyword>
<dbReference type="InterPro" id="IPR036156">
    <property type="entry name" value="Beta-gal/glucu_dom_sf"/>
</dbReference>
<dbReference type="Pfam" id="PF02836">
    <property type="entry name" value="Glyco_hydro_2_C"/>
    <property type="match status" value="1"/>
</dbReference>
<dbReference type="EMBL" id="JBDJNQ010000003">
    <property type="protein sequence ID" value="MEN5377464.1"/>
    <property type="molecule type" value="Genomic_DNA"/>
</dbReference>
<dbReference type="Gene3D" id="3.20.20.80">
    <property type="entry name" value="Glycosidases"/>
    <property type="match status" value="1"/>
</dbReference>
<dbReference type="RefSeq" id="WP_183916260.1">
    <property type="nucleotide sequence ID" value="NZ_JBDJLH010000004.1"/>
</dbReference>
<comment type="caution">
    <text evidence="6">The sequence shown here is derived from an EMBL/GenBank/DDBJ whole genome shotgun (WGS) entry which is preliminary data.</text>
</comment>
<gene>
    <name evidence="6" type="ORF">ABE541_09345</name>
</gene>
<dbReference type="GO" id="GO:0016787">
    <property type="term" value="F:hydrolase activity"/>
    <property type="evidence" value="ECO:0007669"/>
    <property type="project" value="UniProtKB-KW"/>
</dbReference>
<organism evidence="6 7">
    <name type="scientific">Sphingobacterium kitahiroshimense</name>
    <dbReference type="NCBI Taxonomy" id="470446"/>
    <lineage>
        <taxon>Bacteria</taxon>
        <taxon>Pseudomonadati</taxon>
        <taxon>Bacteroidota</taxon>
        <taxon>Sphingobacteriia</taxon>
        <taxon>Sphingobacteriales</taxon>
        <taxon>Sphingobacteriaceae</taxon>
        <taxon>Sphingobacterium</taxon>
    </lineage>
</organism>
<name>A0ABV0BSF4_9SPHI</name>
<dbReference type="InterPro" id="IPR006101">
    <property type="entry name" value="Glyco_hydro_2"/>
</dbReference>
<keyword evidence="3" id="KW-0326">Glycosidase</keyword>
<dbReference type="PANTHER" id="PTHR42732:SF1">
    <property type="entry name" value="BETA-MANNOSIDASE"/>
    <property type="match status" value="1"/>
</dbReference>
<evidence type="ECO:0000256" key="3">
    <source>
        <dbReference type="ARBA" id="ARBA00023295"/>
    </source>
</evidence>